<evidence type="ECO:0000313" key="2">
    <source>
        <dbReference type="Proteomes" id="UP000095281"/>
    </source>
</evidence>
<evidence type="ECO:0000313" key="3">
    <source>
        <dbReference type="WBParaSite" id="MhA1_Contig1089.frz3.gene8"/>
    </source>
</evidence>
<protein>
    <submittedName>
        <fullName evidence="3">Uncharacterized protein</fullName>
    </submittedName>
</protein>
<organism evidence="2 3">
    <name type="scientific">Meloidogyne hapla</name>
    <name type="common">Root-knot nematode worm</name>
    <dbReference type="NCBI Taxonomy" id="6305"/>
    <lineage>
        <taxon>Eukaryota</taxon>
        <taxon>Metazoa</taxon>
        <taxon>Ecdysozoa</taxon>
        <taxon>Nematoda</taxon>
        <taxon>Chromadorea</taxon>
        <taxon>Rhabditida</taxon>
        <taxon>Tylenchina</taxon>
        <taxon>Tylenchomorpha</taxon>
        <taxon>Tylenchoidea</taxon>
        <taxon>Meloidogynidae</taxon>
        <taxon>Meloidogyninae</taxon>
        <taxon>Meloidogyne</taxon>
    </lineage>
</organism>
<dbReference type="WBParaSite" id="MhA1_Contig1089.frz3.gene8">
    <property type="protein sequence ID" value="MhA1_Contig1089.frz3.gene8"/>
    <property type="gene ID" value="MhA1_Contig1089.frz3.gene8"/>
</dbReference>
<feature type="signal peptide" evidence="1">
    <location>
        <begin position="1"/>
        <end position="24"/>
    </location>
</feature>
<proteinExistence type="predicted"/>
<keyword evidence="1" id="KW-0732">Signal</keyword>
<sequence length="72" mass="7965">MSISKIYLLFIPLVLLIIINIAFAQNLLCKSKTLSGSDKKVCATLAKSKNNRVAADENAKKKAKGEFIYFTN</sequence>
<dbReference type="AlphaFoldDB" id="A0A1I8AYU0"/>
<accession>A0A1I8AYU0</accession>
<feature type="chain" id="PRO_5009315262" evidence="1">
    <location>
        <begin position="25"/>
        <end position="72"/>
    </location>
</feature>
<evidence type="ECO:0000256" key="1">
    <source>
        <dbReference type="SAM" id="SignalP"/>
    </source>
</evidence>
<dbReference type="Proteomes" id="UP000095281">
    <property type="component" value="Unplaced"/>
</dbReference>
<keyword evidence="2" id="KW-1185">Reference proteome</keyword>
<reference evidence="3" key="1">
    <citation type="submission" date="2016-11" db="UniProtKB">
        <authorList>
            <consortium name="WormBaseParasite"/>
        </authorList>
    </citation>
    <scope>IDENTIFICATION</scope>
</reference>
<name>A0A1I8AYU0_MELHA</name>